<dbReference type="InterPro" id="IPR050796">
    <property type="entry name" value="SCF_F-box_component"/>
</dbReference>
<dbReference type="Pfam" id="PF08268">
    <property type="entry name" value="FBA_3"/>
    <property type="match status" value="1"/>
</dbReference>
<dbReference type="InterPro" id="IPR001810">
    <property type="entry name" value="F-box_dom"/>
</dbReference>
<proteinExistence type="predicted"/>
<dbReference type="CDD" id="cd22157">
    <property type="entry name" value="F-box_AtFBW1-like"/>
    <property type="match status" value="1"/>
</dbReference>
<dbReference type="Proteomes" id="UP000242715">
    <property type="component" value="Unassembled WGS sequence"/>
</dbReference>
<dbReference type="EMBL" id="DF973208">
    <property type="protein sequence ID" value="GAU20092.1"/>
    <property type="molecule type" value="Genomic_DNA"/>
</dbReference>
<dbReference type="InterPro" id="IPR017451">
    <property type="entry name" value="F-box-assoc_interact_dom"/>
</dbReference>
<feature type="compositionally biased region" description="Acidic residues" evidence="1">
    <location>
        <begin position="1"/>
        <end position="12"/>
    </location>
</feature>
<accession>A0A2Z6LP67</accession>
<evidence type="ECO:0000259" key="2">
    <source>
        <dbReference type="PROSITE" id="PS50181"/>
    </source>
</evidence>
<dbReference type="Gene3D" id="1.20.1280.50">
    <property type="match status" value="1"/>
</dbReference>
<dbReference type="InterPro" id="IPR013187">
    <property type="entry name" value="F-box-assoc_dom_typ3"/>
</dbReference>
<dbReference type="AlphaFoldDB" id="A0A2Z6LP67"/>
<dbReference type="NCBIfam" id="TIGR01640">
    <property type="entry name" value="F_box_assoc_1"/>
    <property type="match status" value="1"/>
</dbReference>
<dbReference type="SUPFAM" id="SSF81383">
    <property type="entry name" value="F-box domain"/>
    <property type="match status" value="1"/>
</dbReference>
<sequence length="367" mass="41987">MAPSSENDDDGNDAVSSDPITEETTVIPSLPFEIVEEILSKLPVKFLMQLKSVCKSWKSLISNPKFAKKHLRVSTTRHHVLITYTTNISRELVVVDYPFSSVSTELTAAAGRQLDFPLSNGNRFKSYIVGSCHGIICFEIDHNFALLWNPSIRKFMKLPSLENKKQERCYTSYGFGYVYDHFNDNYSYKVVAVDYYDDEGIPLDRPGRFVSGTVNWLVSNVWHASPSVIISLDLDTESYQEIMLPDHGLKYVVTTLVVFKDCLSIFVVSETFSDLWLMDEFGNTESWAKLFLISYSFMGDSRCFPYIKPLFLFEDDQVLLECNIEHFSSELAIYNPRDGSFKTTEIQNINRSIDHEVYQESLITPCS</sequence>
<dbReference type="InterPro" id="IPR036047">
    <property type="entry name" value="F-box-like_dom_sf"/>
</dbReference>
<gene>
    <name evidence="3" type="ORF">TSUD_381840</name>
</gene>
<evidence type="ECO:0000313" key="4">
    <source>
        <dbReference type="Proteomes" id="UP000242715"/>
    </source>
</evidence>
<dbReference type="SMART" id="SM00256">
    <property type="entry name" value="FBOX"/>
    <property type="match status" value="1"/>
</dbReference>
<name>A0A2Z6LP67_TRISU</name>
<protein>
    <recommendedName>
        <fullName evidence="2">F-box domain-containing protein</fullName>
    </recommendedName>
</protein>
<dbReference type="PANTHER" id="PTHR31672:SF10">
    <property type="entry name" value="F-BOX DOMAIN-CONTAINING PROTEIN"/>
    <property type="match status" value="1"/>
</dbReference>
<keyword evidence="4" id="KW-1185">Reference proteome</keyword>
<feature type="region of interest" description="Disordered" evidence="1">
    <location>
        <begin position="1"/>
        <end position="20"/>
    </location>
</feature>
<organism evidence="3 4">
    <name type="scientific">Trifolium subterraneum</name>
    <name type="common">Subterranean clover</name>
    <dbReference type="NCBI Taxonomy" id="3900"/>
    <lineage>
        <taxon>Eukaryota</taxon>
        <taxon>Viridiplantae</taxon>
        <taxon>Streptophyta</taxon>
        <taxon>Embryophyta</taxon>
        <taxon>Tracheophyta</taxon>
        <taxon>Spermatophyta</taxon>
        <taxon>Magnoliopsida</taxon>
        <taxon>eudicotyledons</taxon>
        <taxon>Gunneridae</taxon>
        <taxon>Pentapetalae</taxon>
        <taxon>rosids</taxon>
        <taxon>fabids</taxon>
        <taxon>Fabales</taxon>
        <taxon>Fabaceae</taxon>
        <taxon>Papilionoideae</taxon>
        <taxon>50 kb inversion clade</taxon>
        <taxon>NPAAA clade</taxon>
        <taxon>Hologalegina</taxon>
        <taxon>IRL clade</taxon>
        <taxon>Trifolieae</taxon>
        <taxon>Trifolium</taxon>
    </lineage>
</organism>
<feature type="domain" description="F-box" evidence="2">
    <location>
        <begin position="24"/>
        <end position="70"/>
    </location>
</feature>
<dbReference type="Pfam" id="PF00646">
    <property type="entry name" value="F-box"/>
    <property type="match status" value="1"/>
</dbReference>
<reference evidence="4" key="1">
    <citation type="journal article" date="2017" name="Front. Plant Sci.">
        <title>Climate Clever Clovers: New Paradigm to Reduce the Environmental Footprint of Ruminants by Breeding Low Methanogenic Forages Utilizing Haplotype Variation.</title>
        <authorList>
            <person name="Kaur P."/>
            <person name="Appels R."/>
            <person name="Bayer P.E."/>
            <person name="Keeble-Gagnere G."/>
            <person name="Wang J."/>
            <person name="Hirakawa H."/>
            <person name="Shirasawa K."/>
            <person name="Vercoe P."/>
            <person name="Stefanova K."/>
            <person name="Durmic Z."/>
            <person name="Nichols P."/>
            <person name="Revell C."/>
            <person name="Isobe S.N."/>
            <person name="Edwards D."/>
            <person name="Erskine W."/>
        </authorList>
    </citation>
    <scope>NUCLEOTIDE SEQUENCE [LARGE SCALE GENOMIC DNA]</scope>
    <source>
        <strain evidence="4">cv. Daliak</strain>
    </source>
</reference>
<evidence type="ECO:0000256" key="1">
    <source>
        <dbReference type="SAM" id="MobiDB-lite"/>
    </source>
</evidence>
<dbReference type="PROSITE" id="PS50181">
    <property type="entry name" value="FBOX"/>
    <property type="match status" value="1"/>
</dbReference>
<evidence type="ECO:0000313" key="3">
    <source>
        <dbReference type="EMBL" id="GAU20092.1"/>
    </source>
</evidence>
<dbReference type="PANTHER" id="PTHR31672">
    <property type="entry name" value="BNACNNG10540D PROTEIN"/>
    <property type="match status" value="1"/>
</dbReference>
<dbReference type="OrthoDB" id="1254521at2759"/>